<dbReference type="GO" id="GO:0043161">
    <property type="term" value="P:proteasome-mediated ubiquitin-dependent protein catabolic process"/>
    <property type="evidence" value="ECO:0007669"/>
    <property type="project" value="TreeGrafter"/>
</dbReference>
<gene>
    <name evidence="6" type="ORF">DGYR_LOCUS1864</name>
</gene>
<dbReference type="CDD" id="cd12906">
    <property type="entry name" value="SPRY_SOCS1-2-4"/>
    <property type="match status" value="1"/>
</dbReference>
<evidence type="ECO:0000313" key="7">
    <source>
        <dbReference type="Proteomes" id="UP000549394"/>
    </source>
</evidence>
<dbReference type="InterPro" id="IPR001870">
    <property type="entry name" value="B30.2/SPRY"/>
</dbReference>
<dbReference type="GO" id="GO:0019005">
    <property type="term" value="C:SCF ubiquitin ligase complex"/>
    <property type="evidence" value="ECO:0007669"/>
    <property type="project" value="TreeGrafter"/>
</dbReference>
<reference evidence="6 7" key="1">
    <citation type="submission" date="2020-08" db="EMBL/GenBank/DDBJ databases">
        <authorList>
            <person name="Hejnol A."/>
        </authorList>
    </citation>
    <scope>NUCLEOTIDE SEQUENCE [LARGE SCALE GENOMIC DNA]</scope>
</reference>
<dbReference type="Proteomes" id="UP000549394">
    <property type="component" value="Unassembled WGS sequence"/>
</dbReference>
<dbReference type="Pfam" id="PF00622">
    <property type="entry name" value="SPRY"/>
    <property type="match status" value="1"/>
</dbReference>
<dbReference type="Gene3D" id="1.10.750.20">
    <property type="entry name" value="SOCS box"/>
    <property type="match status" value="1"/>
</dbReference>
<dbReference type="PANTHER" id="PTHR12245">
    <property type="entry name" value="SPRY DOMAIN CONTAINING SOCS BOX PROTEIN"/>
    <property type="match status" value="1"/>
</dbReference>
<accession>A0A7I8V8X2</accession>
<evidence type="ECO:0000256" key="3">
    <source>
        <dbReference type="ARBA" id="ARBA00022490"/>
    </source>
</evidence>
<feature type="domain" description="SOCS box" evidence="5">
    <location>
        <begin position="221"/>
        <end position="274"/>
    </location>
</feature>
<name>A0A7I8V8X2_9ANNE</name>
<dbReference type="AlphaFoldDB" id="A0A7I8V8X2"/>
<keyword evidence="7" id="KW-1185">Reference proteome</keyword>
<dbReference type="SUPFAM" id="SSF49899">
    <property type="entry name" value="Concanavalin A-like lectins/glucanases"/>
    <property type="match status" value="1"/>
</dbReference>
<dbReference type="FunFam" id="2.60.120.920:FF:000007">
    <property type="entry name" value="SPRY domain-containing SOCS box protein 1"/>
    <property type="match status" value="1"/>
</dbReference>
<dbReference type="InterPro" id="IPR013320">
    <property type="entry name" value="ConA-like_dom_sf"/>
</dbReference>
<dbReference type="InterPro" id="IPR001496">
    <property type="entry name" value="SOCS_box"/>
</dbReference>
<dbReference type="OrthoDB" id="5547302at2759"/>
<dbReference type="PROSITE" id="PS50225">
    <property type="entry name" value="SOCS"/>
    <property type="match status" value="1"/>
</dbReference>
<dbReference type="Gene3D" id="2.60.120.920">
    <property type="match status" value="1"/>
</dbReference>
<organism evidence="6 7">
    <name type="scientific">Dimorphilus gyrociliatus</name>
    <dbReference type="NCBI Taxonomy" id="2664684"/>
    <lineage>
        <taxon>Eukaryota</taxon>
        <taxon>Metazoa</taxon>
        <taxon>Spiralia</taxon>
        <taxon>Lophotrochozoa</taxon>
        <taxon>Annelida</taxon>
        <taxon>Polychaeta</taxon>
        <taxon>Polychaeta incertae sedis</taxon>
        <taxon>Dinophilidae</taxon>
        <taxon>Dimorphilus</taxon>
    </lineage>
</organism>
<comment type="similarity">
    <text evidence="2">Belongs to the SPSB family.</text>
</comment>
<dbReference type="SMART" id="SM00449">
    <property type="entry name" value="SPRY"/>
    <property type="match status" value="1"/>
</dbReference>
<dbReference type="InterPro" id="IPR050672">
    <property type="entry name" value="FBXO45-Fsn/SPSB_families"/>
</dbReference>
<dbReference type="FunFam" id="1.10.750.20:FF:000001">
    <property type="entry name" value="Ankyrin repeat and SOCS box containing 1"/>
    <property type="match status" value="1"/>
</dbReference>
<proteinExistence type="inferred from homology"/>
<protein>
    <submittedName>
        <fullName evidence="6">DgyrCDS1995</fullName>
    </submittedName>
</protein>
<keyword evidence="3" id="KW-0963">Cytoplasm</keyword>
<dbReference type="GO" id="GO:0005737">
    <property type="term" value="C:cytoplasm"/>
    <property type="evidence" value="ECO:0007669"/>
    <property type="project" value="UniProtKB-SubCell"/>
</dbReference>
<dbReference type="EMBL" id="CAJFCJ010000003">
    <property type="protein sequence ID" value="CAD5112783.1"/>
    <property type="molecule type" value="Genomic_DNA"/>
</dbReference>
<dbReference type="Pfam" id="PF07525">
    <property type="entry name" value="SOCS_box"/>
    <property type="match status" value="1"/>
</dbReference>
<dbReference type="PROSITE" id="PS50188">
    <property type="entry name" value="B302_SPRY"/>
    <property type="match status" value="1"/>
</dbReference>
<dbReference type="SMART" id="SM00969">
    <property type="entry name" value="SOCS_box"/>
    <property type="match status" value="1"/>
</dbReference>
<sequence>MLHVSCAKIELQFERRKESNKKRRNLERPVNNASQLEKPSRLEFLLELPRLPKELQALHAWNNEDRSLNVFVKDDDPFTFHRHPVAQSTDCIRGKIGYTKGIHVWQIHWPIKQRGTHAVVGVATKEASLHCVGYHSLIGSGTDSWGWELGRNRLLHGSKTPVGSYPCQSNFVAANSVQVVLDMDEGTLSFLSGGKFLGIAFRNLKGKTLYPVVSAVWGHCEISMHYLAGLDAEPMPLADLCRRIIRKSIGKKNMEERVQSLTLPARLKNFVLYS</sequence>
<evidence type="ECO:0000313" key="6">
    <source>
        <dbReference type="EMBL" id="CAD5112783.1"/>
    </source>
</evidence>
<evidence type="ECO:0000256" key="1">
    <source>
        <dbReference type="ARBA" id="ARBA00004496"/>
    </source>
</evidence>
<evidence type="ECO:0000259" key="5">
    <source>
        <dbReference type="PROSITE" id="PS50225"/>
    </source>
</evidence>
<comment type="caution">
    <text evidence="6">The sequence shown here is derived from an EMBL/GenBank/DDBJ whole genome shotgun (WGS) entry which is preliminary data.</text>
</comment>
<dbReference type="InterPro" id="IPR043136">
    <property type="entry name" value="B30.2/SPRY_sf"/>
</dbReference>
<feature type="domain" description="B30.2/SPRY" evidence="4">
    <location>
        <begin position="37"/>
        <end position="231"/>
    </location>
</feature>
<dbReference type="InterPro" id="IPR003877">
    <property type="entry name" value="SPRY_dom"/>
</dbReference>
<evidence type="ECO:0000256" key="2">
    <source>
        <dbReference type="ARBA" id="ARBA00010910"/>
    </source>
</evidence>
<dbReference type="PANTHER" id="PTHR12245:SF11">
    <property type="entry name" value="PROTEIN GUSTAVUS"/>
    <property type="match status" value="1"/>
</dbReference>
<comment type="subcellular location">
    <subcellularLocation>
        <location evidence="1">Cytoplasm</location>
    </subcellularLocation>
</comment>
<evidence type="ECO:0000259" key="4">
    <source>
        <dbReference type="PROSITE" id="PS50188"/>
    </source>
</evidence>